<dbReference type="Gene3D" id="3.40.190.150">
    <property type="entry name" value="Bordetella uptake gene, domain 1"/>
    <property type="match status" value="1"/>
</dbReference>
<keyword evidence="2" id="KW-0675">Receptor</keyword>
<dbReference type="Pfam" id="PF03401">
    <property type="entry name" value="TctC"/>
    <property type="match status" value="1"/>
</dbReference>
<proteinExistence type="inferred from homology"/>
<sequence length="322" mass="33578">MRRRQFGQWGLALGAGATLAPARAQAPGPLRIVVPFGAGGIADLTVRVLAQEWARSYQQSVVVDNRPGAGGVVATDAVAKAPADGKTLLLLSNATAISAGLFRSLPFDVRTDLQPISLLGVFDFAVLVPGRSPLASFQAFLAEARQRPGALNVGTINKGSTQHLSAELLLSTLGIRAEVVPFNGSPALLNALRGQQVDIAVEGLAPTLGAVRDGALRALATLGLQRSQAMPQTPTVAESDLRAKGFQVTSWNALAAPAGTPAEAIARLHRMASEALATPRVQEALRHLGVEARSSTPQELAALLAQETAKWKAVIQRLGLAQ</sequence>
<gene>
    <name evidence="2" type="ORF">QE399_001157</name>
</gene>
<organism evidence="2 3">
    <name type="scientific">Paracidovorax wautersii</name>
    <dbReference type="NCBI Taxonomy" id="1177982"/>
    <lineage>
        <taxon>Bacteria</taxon>
        <taxon>Pseudomonadati</taxon>
        <taxon>Pseudomonadota</taxon>
        <taxon>Betaproteobacteria</taxon>
        <taxon>Burkholderiales</taxon>
        <taxon>Comamonadaceae</taxon>
        <taxon>Paracidovorax</taxon>
    </lineage>
</organism>
<dbReference type="EMBL" id="JAVIZX010000001">
    <property type="protein sequence ID" value="MDR6213468.1"/>
    <property type="molecule type" value="Genomic_DNA"/>
</dbReference>
<keyword evidence="3" id="KW-1185">Reference proteome</keyword>
<dbReference type="InterPro" id="IPR005064">
    <property type="entry name" value="BUG"/>
</dbReference>
<dbReference type="Gene3D" id="3.40.190.10">
    <property type="entry name" value="Periplasmic binding protein-like II"/>
    <property type="match status" value="1"/>
</dbReference>
<name>A0ABU1I8B2_9BURK</name>
<accession>A0ABU1I8B2</accession>
<evidence type="ECO:0000313" key="2">
    <source>
        <dbReference type="EMBL" id="MDR6213468.1"/>
    </source>
</evidence>
<dbReference type="RefSeq" id="WP_309826985.1">
    <property type="nucleotide sequence ID" value="NZ_JAVIZX010000001.1"/>
</dbReference>
<dbReference type="PANTHER" id="PTHR42928:SF5">
    <property type="entry name" value="BLR1237 PROTEIN"/>
    <property type="match status" value="1"/>
</dbReference>
<dbReference type="SUPFAM" id="SSF53850">
    <property type="entry name" value="Periplasmic binding protein-like II"/>
    <property type="match status" value="1"/>
</dbReference>
<protein>
    <submittedName>
        <fullName evidence="2">Tripartite-type tricarboxylate transporter receptor subunit TctC</fullName>
    </submittedName>
</protein>
<evidence type="ECO:0000313" key="3">
    <source>
        <dbReference type="Proteomes" id="UP001267710"/>
    </source>
</evidence>
<reference evidence="2 3" key="1">
    <citation type="submission" date="2023-08" db="EMBL/GenBank/DDBJ databases">
        <title>Functional and genomic diversity of the sorghum phyllosphere microbiome.</title>
        <authorList>
            <person name="Shade A."/>
        </authorList>
    </citation>
    <scope>NUCLEOTIDE SEQUENCE [LARGE SCALE GENOMIC DNA]</scope>
    <source>
        <strain evidence="2 3">SORGH_AS_0335</strain>
    </source>
</reference>
<dbReference type="InterPro" id="IPR042100">
    <property type="entry name" value="Bug_dom1"/>
</dbReference>
<evidence type="ECO:0000256" key="1">
    <source>
        <dbReference type="ARBA" id="ARBA00006987"/>
    </source>
</evidence>
<comment type="caution">
    <text evidence="2">The sequence shown here is derived from an EMBL/GenBank/DDBJ whole genome shotgun (WGS) entry which is preliminary data.</text>
</comment>
<dbReference type="PIRSF" id="PIRSF017082">
    <property type="entry name" value="YflP"/>
    <property type="match status" value="1"/>
</dbReference>
<dbReference type="Proteomes" id="UP001267710">
    <property type="component" value="Unassembled WGS sequence"/>
</dbReference>
<comment type="similarity">
    <text evidence="1">Belongs to the UPF0065 (bug) family.</text>
</comment>
<dbReference type="PANTHER" id="PTHR42928">
    <property type="entry name" value="TRICARBOXYLATE-BINDING PROTEIN"/>
    <property type="match status" value="1"/>
</dbReference>